<dbReference type="InterPro" id="IPR003593">
    <property type="entry name" value="AAA+_ATPase"/>
</dbReference>
<proteinExistence type="inferred from homology"/>
<evidence type="ECO:0000256" key="3">
    <source>
        <dbReference type="ARBA" id="ARBA00022741"/>
    </source>
</evidence>
<feature type="domain" description="ABC transporter" evidence="6">
    <location>
        <begin position="13"/>
        <end position="254"/>
    </location>
</feature>
<dbReference type="InterPro" id="IPR032823">
    <property type="entry name" value="BCA_ABC_TP_C"/>
</dbReference>
<dbReference type="GO" id="GO:0005524">
    <property type="term" value="F:ATP binding"/>
    <property type="evidence" value="ECO:0007669"/>
    <property type="project" value="UniProtKB-KW"/>
</dbReference>
<keyword evidence="2" id="KW-0813">Transport</keyword>
<dbReference type="Pfam" id="PF12399">
    <property type="entry name" value="BCA_ABC_TP_C"/>
    <property type="match status" value="1"/>
</dbReference>
<evidence type="ECO:0000259" key="6">
    <source>
        <dbReference type="PROSITE" id="PS50893"/>
    </source>
</evidence>
<dbReference type="AlphaFoldDB" id="A0A450ZMS1"/>
<dbReference type="Gene3D" id="3.40.50.300">
    <property type="entry name" value="P-loop containing nucleotide triphosphate hydrolases"/>
    <property type="match status" value="1"/>
</dbReference>
<dbReference type="EMBL" id="CAADFX010000027">
    <property type="protein sequence ID" value="VFK55084.1"/>
    <property type="molecule type" value="Genomic_DNA"/>
</dbReference>
<dbReference type="InterPro" id="IPR052156">
    <property type="entry name" value="BCAA_Transport_ATP-bd_LivF"/>
</dbReference>
<dbReference type="CDD" id="cd03219">
    <property type="entry name" value="ABC_Mj1267_LivG_branched"/>
    <property type="match status" value="1"/>
</dbReference>
<protein>
    <submittedName>
        <fullName evidence="7">Branched-chain amino acid transport system ATP-binding protein</fullName>
    </submittedName>
</protein>
<gene>
    <name evidence="7" type="ORF">BECKTUN1418D_GA0071000_10272</name>
</gene>
<dbReference type="PANTHER" id="PTHR43820">
    <property type="entry name" value="HIGH-AFFINITY BRANCHED-CHAIN AMINO ACID TRANSPORT ATP-BINDING PROTEIN LIVF"/>
    <property type="match status" value="1"/>
</dbReference>
<reference evidence="7" key="1">
    <citation type="submission" date="2019-02" db="EMBL/GenBank/DDBJ databases">
        <authorList>
            <person name="Gruber-Vodicka R. H."/>
            <person name="Seah K. B. B."/>
        </authorList>
    </citation>
    <scope>NUCLEOTIDE SEQUENCE</scope>
    <source>
        <strain evidence="7">BECK_BY1</strain>
    </source>
</reference>
<dbReference type="GO" id="GO:0016887">
    <property type="term" value="F:ATP hydrolysis activity"/>
    <property type="evidence" value="ECO:0007669"/>
    <property type="project" value="InterPro"/>
</dbReference>
<evidence type="ECO:0000256" key="5">
    <source>
        <dbReference type="ARBA" id="ARBA00022970"/>
    </source>
</evidence>
<name>A0A450ZMS1_9GAMM</name>
<evidence type="ECO:0000256" key="4">
    <source>
        <dbReference type="ARBA" id="ARBA00022840"/>
    </source>
</evidence>
<dbReference type="PROSITE" id="PS50893">
    <property type="entry name" value="ABC_TRANSPORTER_2"/>
    <property type="match status" value="1"/>
</dbReference>
<evidence type="ECO:0000313" key="7">
    <source>
        <dbReference type="EMBL" id="VFK55084.1"/>
    </source>
</evidence>
<sequence length="257" mass="28357">MNTMNAQNASPLLAVRGLGKAFGGITASHDVDLDVYSGEIHAIIGPNGAGKTTLISLLAGTLKPDSGKIRFAGRDITRLPVWRRARLGFARSFQIISIFAHMSVLENVALAVQVRAGHSFRFWARVDRNRTIRDRAMEVLARTALAERVHDPASSLSHGELRQLEIALVLAMRPRLLLLDEPMAGMSREESDIMIDLIRHLKSNRAILLIEHDMDAVFALADRISVLVHGRIVDTGTPERIRNSEAVQRAYLGDSKC</sequence>
<dbReference type="PANTHER" id="PTHR43820:SF4">
    <property type="entry name" value="HIGH-AFFINITY BRANCHED-CHAIN AMINO ACID TRANSPORT ATP-BINDING PROTEIN LIVF"/>
    <property type="match status" value="1"/>
</dbReference>
<keyword evidence="5" id="KW-0029">Amino-acid transport</keyword>
<keyword evidence="4 7" id="KW-0067">ATP-binding</keyword>
<dbReference type="GO" id="GO:0015807">
    <property type="term" value="P:L-amino acid transport"/>
    <property type="evidence" value="ECO:0007669"/>
    <property type="project" value="TreeGrafter"/>
</dbReference>
<dbReference type="SUPFAM" id="SSF52540">
    <property type="entry name" value="P-loop containing nucleoside triphosphate hydrolases"/>
    <property type="match status" value="1"/>
</dbReference>
<dbReference type="InterPro" id="IPR027417">
    <property type="entry name" value="P-loop_NTPase"/>
</dbReference>
<dbReference type="Pfam" id="PF00005">
    <property type="entry name" value="ABC_tran"/>
    <property type="match status" value="1"/>
</dbReference>
<comment type="similarity">
    <text evidence="1">Belongs to the ABC transporter superfamily.</text>
</comment>
<evidence type="ECO:0000256" key="1">
    <source>
        <dbReference type="ARBA" id="ARBA00005417"/>
    </source>
</evidence>
<keyword evidence="3" id="KW-0547">Nucleotide-binding</keyword>
<dbReference type="InterPro" id="IPR003439">
    <property type="entry name" value="ABC_transporter-like_ATP-bd"/>
</dbReference>
<organism evidence="7">
    <name type="scientific">Candidatus Kentrum sp. TUN</name>
    <dbReference type="NCBI Taxonomy" id="2126343"/>
    <lineage>
        <taxon>Bacteria</taxon>
        <taxon>Pseudomonadati</taxon>
        <taxon>Pseudomonadota</taxon>
        <taxon>Gammaproteobacteria</taxon>
        <taxon>Candidatus Kentrum</taxon>
    </lineage>
</organism>
<accession>A0A450ZMS1</accession>
<dbReference type="FunFam" id="3.40.50.300:FF:000421">
    <property type="entry name" value="Branched-chain amino acid ABC transporter ATP-binding protein"/>
    <property type="match status" value="1"/>
</dbReference>
<dbReference type="SMART" id="SM00382">
    <property type="entry name" value="AAA"/>
    <property type="match status" value="1"/>
</dbReference>
<evidence type="ECO:0000256" key="2">
    <source>
        <dbReference type="ARBA" id="ARBA00022448"/>
    </source>
</evidence>
<dbReference type="GO" id="GO:0015658">
    <property type="term" value="F:branched-chain amino acid transmembrane transporter activity"/>
    <property type="evidence" value="ECO:0007669"/>
    <property type="project" value="TreeGrafter"/>
</dbReference>